<evidence type="ECO:0000256" key="7">
    <source>
        <dbReference type="ARBA" id="ARBA00022840"/>
    </source>
</evidence>
<evidence type="ECO:0000256" key="1">
    <source>
        <dbReference type="ARBA" id="ARBA00000085"/>
    </source>
</evidence>
<dbReference type="InterPro" id="IPR011102">
    <property type="entry name" value="Sig_transdc_His_kinase_HWE"/>
</dbReference>
<dbReference type="EC" id="2.7.13.3" evidence="2"/>
<keyword evidence="10" id="KW-1185">Reference proteome</keyword>
<evidence type="ECO:0000256" key="4">
    <source>
        <dbReference type="ARBA" id="ARBA00022679"/>
    </source>
</evidence>
<evidence type="ECO:0000313" key="9">
    <source>
        <dbReference type="EMBL" id="MCX2723958.1"/>
    </source>
</evidence>
<keyword evidence="6 9" id="KW-0418">Kinase</keyword>
<keyword evidence="5" id="KW-0547">Nucleotide-binding</keyword>
<sequence>MSQGRQGLIWEKPGQDEERFRRYLIVALSRTGICVMLQDRRGDYLFIANLLGDWHVDAGAPPTDESLFGAELASRIAALKQRAVETGKISRMEHETESGRYFEFIVEPLKVDAAGSGDLLTMIVDESENRRHQKLLTTLLREVSHRSKNLMAIIQSLAAQTAKHSWSLPQFLEKFHGRLYSLSHSQDLITDTSWQGAYFEDLVRRQIDTYLPEEQHLVSITGENLLLTPNMSLHVGLALHELAVNAVSYGARVGTEPGITVHCGRTTLDDRDAIEISWIEELPPGRERTEIAPRFGSAVLERIVPKSVNGAADYDIGDSRISYRLVFPADSHS</sequence>
<evidence type="ECO:0000313" key="10">
    <source>
        <dbReference type="Proteomes" id="UP001300261"/>
    </source>
</evidence>
<name>A0ABT3R436_9HYPH</name>
<evidence type="ECO:0000256" key="5">
    <source>
        <dbReference type="ARBA" id="ARBA00022741"/>
    </source>
</evidence>
<proteinExistence type="predicted"/>
<evidence type="ECO:0000256" key="2">
    <source>
        <dbReference type="ARBA" id="ARBA00012438"/>
    </source>
</evidence>
<evidence type="ECO:0000259" key="8">
    <source>
        <dbReference type="SMART" id="SM00911"/>
    </source>
</evidence>
<comment type="caution">
    <text evidence="9">The sequence shown here is derived from an EMBL/GenBank/DDBJ whole genome shotgun (WGS) entry which is preliminary data.</text>
</comment>
<dbReference type="PANTHER" id="PTHR41523:SF7">
    <property type="entry name" value="HISTIDINE KINASE"/>
    <property type="match status" value="1"/>
</dbReference>
<keyword evidence="3" id="KW-0597">Phosphoprotein</keyword>
<feature type="domain" description="Signal transduction histidine kinase HWE region" evidence="8">
    <location>
        <begin position="142"/>
        <end position="224"/>
    </location>
</feature>
<evidence type="ECO:0000256" key="6">
    <source>
        <dbReference type="ARBA" id="ARBA00022777"/>
    </source>
</evidence>
<dbReference type="PANTHER" id="PTHR41523">
    <property type="entry name" value="TWO-COMPONENT SYSTEM SENSOR PROTEIN"/>
    <property type="match status" value="1"/>
</dbReference>
<keyword evidence="4" id="KW-0808">Transferase</keyword>
<dbReference type="EMBL" id="JAPEVI010000003">
    <property type="protein sequence ID" value="MCX2723958.1"/>
    <property type="molecule type" value="Genomic_DNA"/>
</dbReference>
<keyword evidence="7" id="KW-0067">ATP-binding</keyword>
<dbReference type="RefSeq" id="WP_265963709.1">
    <property type="nucleotide sequence ID" value="NZ_JAPEVI010000003.1"/>
</dbReference>
<dbReference type="Pfam" id="PF07536">
    <property type="entry name" value="HWE_HK"/>
    <property type="match status" value="1"/>
</dbReference>
<comment type="catalytic activity">
    <reaction evidence="1">
        <text>ATP + protein L-histidine = ADP + protein N-phospho-L-histidine.</text>
        <dbReference type="EC" id="2.7.13.3"/>
    </reaction>
</comment>
<evidence type="ECO:0000256" key="3">
    <source>
        <dbReference type="ARBA" id="ARBA00022553"/>
    </source>
</evidence>
<protein>
    <recommendedName>
        <fullName evidence="2">histidine kinase</fullName>
        <ecNumber evidence="2">2.7.13.3</ecNumber>
    </recommendedName>
</protein>
<dbReference type="GO" id="GO:0016301">
    <property type="term" value="F:kinase activity"/>
    <property type="evidence" value="ECO:0007669"/>
    <property type="project" value="UniProtKB-KW"/>
</dbReference>
<dbReference type="SMART" id="SM00911">
    <property type="entry name" value="HWE_HK"/>
    <property type="match status" value="1"/>
</dbReference>
<dbReference type="Proteomes" id="UP001300261">
    <property type="component" value="Unassembled WGS sequence"/>
</dbReference>
<accession>A0ABT3R436</accession>
<reference evidence="9 10" key="1">
    <citation type="journal article" date="2016" name="Int. J. Syst. Evol. Microbiol.">
        <title>Labrenzia salina sp. nov., isolated from the rhizosphere of the halophyte Arthrocnemum macrostachyum.</title>
        <authorList>
            <person name="Camacho M."/>
            <person name="Redondo-Gomez S."/>
            <person name="Rodriguez-Llorente I."/>
            <person name="Rohde M."/>
            <person name="Sproer C."/>
            <person name="Schumann P."/>
            <person name="Klenk H.P."/>
            <person name="Montero-Calasanz M.D.C."/>
        </authorList>
    </citation>
    <scope>NUCLEOTIDE SEQUENCE [LARGE SCALE GENOMIC DNA]</scope>
    <source>
        <strain evidence="9 10">DSM 29163</strain>
    </source>
</reference>
<gene>
    <name evidence="9" type="ORF">ON753_16515</name>
</gene>
<organism evidence="9 10">
    <name type="scientific">Roseibium salinum</name>
    <dbReference type="NCBI Taxonomy" id="1604349"/>
    <lineage>
        <taxon>Bacteria</taxon>
        <taxon>Pseudomonadati</taxon>
        <taxon>Pseudomonadota</taxon>
        <taxon>Alphaproteobacteria</taxon>
        <taxon>Hyphomicrobiales</taxon>
        <taxon>Stappiaceae</taxon>
        <taxon>Roseibium</taxon>
    </lineage>
</organism>